<dbReference type="Proteomes" id="UP000243502">
    <property type="component" value="Chromosome 4"/>
</dbReference>
<accession>A0A2I8F3K8</accession>
<proteinExistence type="predicted"/>
<organism evidence="1 2">
    <name type="scientific">Paraburkholderia terrae</name>
    <dbReference type="NCBI Taxonomy" id="311230"/>
    <lineage>
        <taxon>Bacteria</taxon>
        <taxon>Pseudomonadati</taxon>
        <taxon>Pseudomonadota</taxon>
        <taxon>Betaproteobacteria</taxon>
        <taxon>Burkholderiales</taxon>
        <taxon>Burkholderiaceae</taxon>
        <taxon>Paraburkholderia</taxon>
    </lineage>
</organism>
<dbReference type="OrthoDB" id="582700at2"/>
<name>A0A2I8F3K8_9BURK</name>
<dbReference type="NCBIfam" id="NF041282">
    <property type="entry name" value="TnpC_regulator"/>
    <property type="match status" value="1"/>
</dbReference>
<dbReference type="AlphaFoldDB" id="A0A2I8F3K8"/>
<dbReference type="RefSeq" id="WP_042309147.1">
    <property type="nucleotide sequence ID" value="NZ_AP029616.1"/>
</dbReference>
<sequence>MSARAAVTATPYGEVDASALATLQSGYDTTRLLDAVDTLDDVRTSLHDPEGLREDMLRLHSMAHAIVNGASPTVGSQDDPFVDQVSDVLDQIDHYVAELLSVREVLQPLESLRPDDMGGFDEH</sequence>
<evidence type="ECO:0000313" key="1">
    <source>
        <dbReference type="EMBL" id="AUT66298.1"/>
    </source>
</evidence>
<reference evidence="1 2" key="1">
    <citation type="submission" date="2018-01" db="EMBL/GenBank/DDBJ databases">
        <title>Species boundaries and ecological features among Paraburkholderia terrae DSMZ17804T, P. hospita DSMZ17164T and P. caribensis DSMZ13236T.</title>
        <authorList>
            <person name="Pratama A.A."/>
        </authorList>
    </citation>
    <scope>NUCLEOTIDE SEQUENCE [LARGE SCALE GENOMIC DNA]</scope>
    <source>
        <strain evidence="1 2">DSM 17804</strain>
    </source>
</reference>
<dbReference type="KEGG" id="pter:C2L65_41925"/>
<evidence type="ECO:0000313" key="2">
    <source>
        <dbReference type="Proteomes" id="UP000243502"/>
    </source>
</evidence>
<dbReference type="EMBL" id="CP026114">
    <property type="protein sequence ID" value="AUT66298.1"/>
    <property type="molecule type" value="Genomic_DNA"/>
</dbReference>
<protein>
    <submittedName>
        <fullName evidence="1">Transposase</fullName>
    </submittedName>
</protein>
<dbReference type="InterPro" id="IPR049837">
    <property type="entry name" value="TnpC_reg-like"/>
</dbReference>
<gene>
    <name evidence="1" type="ORF">C2L65_41925</name>
</gene>